<dbReference type="Proteomes" id="UP000070133">
    <property type="component" value="Unassembled WGS sequence"/>
</dbReference>
<comment type="caution">
    <text evidence="2">The sequence shown here is derived from an EMBL/GenBank/DDBJ whole genome shotgun (WGS) entry which is preliminary data.</text>
</comment>
<keyword evidence="3" id="KW-1185">Reference proteome</keyword>
<protein>
    <submittedName>
        <fullName evidence="2">Uncharacterized protein</fullName>
    </submittedName>
</protein>
<evidence type="ECO:0000313" key="2">
    <source>
        <dbReference type="EMBL" id="KXT02400.1"/>
    </source>
</evidence>
<feature type="region of interest" description="Disordered" evidence="1">
    <location>
        <begin position="14"/>
        <end position="35"/>
    </location>
</feature>
<name>A0A139HIX5_9PEZI</name>
<organism evidence="2 3">
    <name type="scientific">Pseudocercospora eumusae</name>
    <dbReference type="NCBI Taxonomy" id="321146"/>
    <lineage>
        <taxon>Eukaryota</taxon>
        <taxon>Fungi</taxon>
        <taxon>Dikarya</taxon>
        <taxon>Ascomycota</taxon>
        <taxon>Pezizomycotina</taxon>
        <taxon>Dothideomycetes</taxon>
        <taxon>Dothideomycetidae</taxon>
        <taxon>Mycosphaerellales</taxon>
        <taxon>Mycosphaerellaceae</taxon>
        <taxon>Pseudocercospora</taxon>
    </lineage>
</organism>
<evidence type="ECO:0000256" key="1">
    <source>
        <dbReference type="SAM" id="MobiDB-lite"/>
    </source>
</evidence>
<dbReference type="EMBL" id="LFZN01000042">
    <property type="protein sequence ID" value="KXT02400.1"/>
    <property type="molecule type" value="Genomic_DNA"/>
</dbReference>
<sequence>MQYDTDWTHDRGYIYTDSPYSQSTEGNSSKATANAKDAGPSAIYALTSGMSASPGQTSYPKVSFMLTNRV</sequence>
<feature type="compositionally biased region" description="Polar residues" evidence="1">
    <location>
        <begin position="18"/>
        <end position="32"/>
    </location>
</feature>
<accession>A0A139HIX5</accession>
<evidence type="ECO:0000313" key="3">
    <source>
        <dbReference type="Proteomes" id="UP000070133"/>
    </source>
</evidence>
<dbReference type="AlphaFoldDB" id="A0A139HIX5"/>
<reference evidence="2 3" key="1">
    <citation type="submission" date="2015-07" db="EMBL/GenBank/DDBJ databases">
        <title>Comparative genomics of the Sigatoka disease complex on banana suggests a link between parallel evolutionary changes in Pseudocercospora fijiensis and Pseudocercospora eumusae and increased virulence on the banana host.</title>
        <authorList>
            <person name="Chang T.-C."/>
            <person name="Salvucci A."/>
            <person name="Crous P.W."/>
            <person name="Stergiopoulos I."/>
        </authorList>
    </citation>
    <scope>NUCLEOTIDE SEQUENCE [LARGE SCALE GENOMIC DNA]</scope>
    <source>
        <strain evidence="2 3">CBS 114824</strain>
    </source>
</reference>
<gene>
    <name evidence="2" type="ORF">AC578_7831</name>
</gene>
<proteinExistence type="predicted"/>